<dbReference type="InterPro" id="IPR033985">
    <property type="entry name" value="SusD-like_N"/>
</dbReference>
<dbReference type="InterPro" id="IPR036378">
    <property type="entry name" value="FAS1_dom_sf"/>
</dbReference>
<comment type="similarity">
    <text evidence="2">Belongs to the SusD family.</text>
</comment>
<dbReference type="Gene3D" id="2.60.40.10">
    <property type="entry name" value="Immunoglobulins"/>
    <property type="match status" value="1"/>
</dbReference>
<organism evidence="7 8">
    <name type="scientific">Niastella yeongjuensis</name>
    <dbReference type="NCBI Taxonomy" id="354355"/>
    <lineage>
        <taxon>Bacteria</taxon>
        <taxon>Pseudomonadati</taxon>
        <taxon>Bacteroidota</taxon>
        <taxon>Chitinophagia</taxon>
        <taxon>Chitinophagales</taxon>
        <taxon>Chitinophagaceae</taxon>
        <taxon>Niastella</taxon>
    </lineage>
</organism>
<keyword evidence="3" id="KW-0732">Signal</keyword>
<gene>
    <name evidence="7" type="ORF">A4H97_02565</name>
</gene>
<dbReference type="Proteomes" id="UP000192610">
    <property type="component" value="Unassembled WGS sequence"/>
</dbReference>
<dbReference type="Pfam" id="PF02469">
    <property type="entry name" value="Fasciclin"/>
    <property type="match status" value="1"/>
</dbReference>
<evidence type="ECO:0000256" key="2">
    <source>
        <dbReference type="ARBA" id="ARBA00006275"/>
    </source>
</evidence>
<proteinExistence type="inferred from homology"/>
<dbReference type="SUPFAM" id="SSF48452">
    <property type="entry name" value="TPR-like"/>
    <property type="match status" value="1"/>
</dbReference>
<accession>A0A1V9EX98</accession>
<dbReference type="InterPro" id="IPR012944">
    <property type="entry name" value="SusD_RagB_dom"/>
</dbReference>
<evidence type="ECO:0000313" key="8">
    <source>
        <dbReference type="Proteomes" id="UP000192610"/>
    </source>
</evidence>
<evidence type="ECO:0000256" key="5">
    <source>
        <dbReference type="ARBA" id="ARBA00023237"/>
    </source>
</evidence>
<dbReference type="Gene3D" id="1.25.40.390">
    <property type="match status" value="2"/>
</dbReference>
<evidence type="ECO:0000256" key="4">
    <source>
        <dbReference type="ARBA" id="ARBA00023136"/>
    </source>
</evidence>
<comment type="subcellular location">
    <subcellularLocation>
        <location evidence="1">Cell outer membrane</location>
    </subcellularLocation>
</comment>
<dbReference type="AlphaFoldDB" id="A0A1V9EX98"/>
<dbReference type="Pfam" id="PF14322">
    <property type="entry name" value="SusD-like_3"/>
    <property type="match status" value="1"/>
</dbReference>
<dbReference type="STRING" id="354355.SAMN05660816_00431"/>
<dbReference type="EMBL" id="LVXG01000012">
    <property type="protein sequence ID" value="OQP50741.1"/>
    <property type="molecule type" value="Genomic_DNA"/>
</dbReference>
<dbReference type="SMART" id="SM00554">
    <property type="entry name" value="FAS1"/>
    <property type="match status" value="1"/>
</dbReference>
<dbReference type="PROSITE" id="PS50213">
    <property type="entry name" value="FAS1"/>
    <property type="match status" value="1"/>
</dbReference>
<evidence type="ECO:0000259" key="6">
    <source>
        <dbReference type="PROSITE" id="PS50213"/>
    </source>
</evidence>
<dbReference type="SUPFAM" id="SSF82153">
    <property type="entry name" value="FAS1 domain"/>
    <property type="match status" value="1"/>
</dbReference>
<evidence type="ECO:0000313" key="7">
    <source>
        <dbReference type="EMBL" id="OQP50741.1"/>
    </source>
</evidence>
<dbReference type="InterPro" id="IPR013783">
    <property type="entry name" value="Ig-like_fold"/>
</dbReference>
<dbReference type="SUPFAM" id="SSF49478">
    <property type="entry name" value="Cna protein B-type domain"/>
    <property type="match status" value="1"/>
</dbReference>
<dbReference type="InterPro" id="IPR011990">
    <property type="entry name" value="TPR-like_helical_dom_sf"/>
</dbReference>
<comment type="caution">
    <text evidence="7">The sequence shown here is derived from an EMBL/GenBank/DDBJ whole genome shotgun (WGS) entry which is preliminary data.</text>
</comment>
<evidence type="ECO:0000256" key="3">
    <source>
        <dbReference type="ARBA" id="ARBA00022729"/>
    </source>
</evidence>
<evidence type="ECO:0000256" key="1">
    <source>
        <dbReference type="ARBA" id="ARBA00004442"/>
    </source>
</evidence>
<sequence>MVLACSKKDKDDSPPANAAVKAIQDYLSQTDSVKTFGASFQSVKFADADVSGGLTVFAPVDYAITSYNPNGRIEAASLTADEVKDHVVKGIIKKSDLTNGKKLTTISGKELLVTVDGGNIMVNGALILKSKEDASFAVYNLDNVLCKKPGNAEITVFDATQWSTTDTLGKVAANADVALYTSRKDFINNPTQPAYTGKTDANGKITFTNLPAGTYYLVTKKDDKLNFFEPALINGELFAYKPIGIFQNQNQLSTLPRLGSQGVGDFIFLDANFDGIVNTNDKTWVPFEVVVASNKTVQVKSMVGYLKNQIALPFTSKTDAQQYLTSVYQSLLGWHQLQTVLDGMMSDDADCNTLPDFCAFDNFSFNPATSSQILLFYQNGYNYIAMLNRLINNVPALNLSSAETNELVGQAKGLRGFIYYELATYFGGLPLQTGGTDYNLSRAPVEATYAFIKNDIGDGISLLPARYVNADRNKINADACRLLMARVAMAQGDYTRAKQFTNDLIAGGNYNLMPAGSIFISDDNMEIIWNIGSGFMTGYIPFFNAGSSKTFCPVGRFTEVLLINTEARVNLGELDATYVNLLQARSGGQSVSFSDPAGARDAVQMVWKSEMPREGQRFAKLVKWGKAAAILGAKGYKDYNALLPIPTSALVRNPMLTQNPGF</sequence>
<reference evidence="8" key="1">
    <citation type="submission" date="2016-04" db="EMBL/GenBank/DDBJ databases">
        <authorList>
            <person name="Chen L."/>
            <person name="Zhuang W."/>
            <person name="Wang G."/>
        </authorList>
    </citation>
    <scope>NUCLEOTIDE SEQUENCE [LARGE SCALE GENOMIC DNA]</scope>
    <source>
        <strain evidence="8">17621</strain>
    </source>
</reference>
<dbReference type="Gene3D" id="2.30.180.10">
    <property type="entry name" value="FAS1 domain"/>
    <property type="match status" value="1"/>
</dbReference>
<keyword evidence="5" id="KW-0998">Cell outer membrane</keyword>
<name>A0A1V9EX98_9BACT</name>
<dbReference type="GO" id="GO:0009279">
    <property type="term" value="C:cell outer membrane"/>
    <property type="evidence" value="ECO:0007669"/>
    <property type="project" value="UniProtKB-SubCell"/>
</dbReference>
<dbReference type="Pfam" id="PF07980">
    <property type="entry name" value="SusD_RagB"/>
    <property type="match status" value="1"/>
</dbReference>
<dbReference type="InterPro" id="IPR000782">
    <property type="entry name" value="FAS1_domain"/>
</dbReference>
<keyword evidence="4" id="KW-0472">Membrane</keyword>
<keyword evidence="8" id="KW-1185">Reference proteome</keyword>
<protein>
    <recommendedName>
        <fullName evidence="6">FAS1 domain-containing protein</fullName>
    </recommendedName>
</protein>
<feature type="domain" description="FAS1" evidence="6">
    <location>
        <begin position="20"/>
        <end position="145"/>
    </location>
</feature>